<sequence>MQTIQSGYQGLNLLIRLNWDRLLWPLAIGCALMTAGLLAGL</sequence>
<feature type="transmembrane region" description="Helical" evidence="1">
    <location>
        <begin position="22"/>
        <end position="40"/>
    </location>
</feature>
<dbReference type="Proteomes" id="UP000199441">
    <property type="component" value="Unassembled WGS sequence"/>
</dbReference>
<evidence type="ECO:0000313" key="3">
    <source>
        <dbReference type="Proteomes" id="UP000199441"/>
    </source>
</evidence>
<keyword evidence="1" id="KW-0472">Membrane</keyword>
<protein>
    <submittedName>
        <fullName evidence="2">Uncharacterized protein</fullName>
    </submittedName>
</protein>
<proteinExistence type="predicted"/>
<keyword evidence="1" id="KW-0812">Transmembrane</keyword>
<dbReference type="AlphaFoldDB" id="A0A1H2TGC9"/>
<name>A0A1H2TGC9_9RHOB</name>
<dbReference type="STRING" id="670155.SAMN04488001_1154"/>
<reference evidence="3" key="1">
    <citation type="submission" date="2016-10" db="EMBL/GenBank/DDBJ databases">
        <authorList>
            <person name="Varghese N."/>
            <person name="Submissions S."/>
        </authorList>
    </citation>
    <scope>NUCLEOTIDE SEQUENCE [LARGE SCALE GENOMIC DNA]</scope>
    <source>
        <strain evidence="3">DSM 26922</strain>
    </source>
</reference>
<dbReference type="RefSeq" id="WP_280140665.1">
    <property type="nucleotide sequence ID" value="NZ_FNOI01000001.1"/>
</dbReference>
<gene>
    <name evidence="2" type="ORF">SAMN04488001_1154</name>
</gene>
<evidence type="ECO:0000256" key="1">
    <source>
        <dbReference type="SAM" id="Phobius"/>
    </source>
</evidence>
<accession>A0A1H2TGC9</accession>
<organism evidence="2 3">
    <name type="scientific">Litoreibacter albidus</name>
    <dbReference type="NCBI Taxonomy" id="670155"/>
    <lineage>
        <taxon>Bacteria</taxon>
        <taxon>Pseudomonadati</taxon>
        <taxon>Pseudomonadota</taxon>
        <taxon>Alphaproteobacteria</taxon>
        <taxon>Rhodobacterales</taxon>
        <taxon>Roseobacteraceae</taxon>
        <taxon>Litoreibacter</taxon>
    </lineage>
</organism>
<evidence type="ECO:0000313" key="2">
    <source>
        <dbReference type="EMBL" id="SDW42827.1"/>
    </source>
</evidence>
<dbReference type="EMBL" id="FNOI01000001">
    <property type="protein sequence ID" value="SDW42827.1"/>
    <property type="molecule type" value="Genomic_DNA"/>
</dbReference>
<keyword evidence="3" id="KW-1185">Reference proteome</keyword>
<keyword evidence="1" id="KW-1133">Transmembrane helix</keyword>